<name>A0A059FW13_9PROT</name>
<comment type="caution">
    <text evidence="2">The sequence shown here is derived from an EMBL/GenBank/DDBJ whole genome shotgun (WGS) entry which is preliminary data.</text>
</comment>
<gene>
    <name evidence="2" type="ORF">HHI_08743</name>
</gene>
<evidence type="ECO:0000256" key="1">
    <source>
        <dbReference type="SAM" id="SignalP"/>
    </source>
</evidence>
<keyword evidence="1" id="KW-0732">Signal</keyword>
<protein>
    <submittedName>
        <fullName evidence="2">Putative lipoprotein</fullName>
    </submittedName>
</protein>
<reference evidence="2 3" key="1">
    <citation type="submission" date="2013-04" db="EMBL/GenBank/DDBJ databases">
        <title>Hyphomonas hirschiana VP5 Genome Sequencing.</title>
        <authorList>
            <person name="Lai Q."/>
            <person name="Shao Z."/>
        </authorList>
    </citation>
    <scope>NUCLEOTIDE SEQUENCE [LARGE SCALE GENOMIC DNA]</scope>
    <source>
        <strain evidence="2 3">VP5</strain>
    </source>
</reference>
<evidence type="ECO:0000313" key="2">
    <source>
        <dbReference type="EMBL" id="KCZ94869.1"/>
    </source>
</evidence>
<evidence type="ECO:0000313" key="3">
    <source>
        <dbReference type="Proteomes" id="UP000025061"/>
    </source>
</evidence>
<dbReference type="Proteomes" id="UP000025061">
    <property type="component" value="Unassembled WGS sequence"/>
</dbReference>
<feature type="chain" id="PRO_5001578355" evidence="1">
    <location>
        <begin position="22"/>
        <end position="106"/>
    </location>
</feature>
<proteinExistence type="predicted"/>
<sequence length="106" mass="11187">MINFLKPATAVFAAGILAACATPATNETVSKGDKITAAMEGKMTDDGTVVACRSMQVTGSRFPAKECKSEKAWKEFDIVMAENAKSSTDRIQRLTTGCSTQGEGTC</sequence>
<dbReference type="EMBL" id="ARYI01000006">
    <property type="protein sequence ID" value="KCZ94869.1"/>
    <property type="molecule type" value="Genomic_DNA"/>
</dbReference>
<dbReference type="PROSITE" id="PS51257">
    <property type="entry name" value="PROKAR_LIPOPROTEIN"/>
    <property type="match status" value="1"/>
</dbReference>
<feature type="signal peptide" evidence="1">
    <location>
        <begin position="1"/>
        <end position="21"/>
    </location>
</feature>
<dbReference type="OrthoDB" id="7620610at2"/>
<dbReference type="RefSeq" id="WP_011645089.1">
    <property type="nucleotide sequence ID" value="NZ_ARYI01000006.1"/>
</dbReference>
<organism evidence="2 3">
    <name type="scientific">Hyphomonas hirschiana VP5</name>
    <dbReference type="NCBI Taxonomy" id="1280951"/>
    <lineage>
        <taxon>Bacteria</taxon>
        <taxon>Pseudomonadati</taxon>
        <taxon>Pseudomonadota</taxon>
        <taxon>Alphaproteobacteria</taxon>
        <taxon>Hyphomonadales</taxon>
        <taxon>Hyphomonadaceae</taxon>
        <taxon>Hyphomonas</taxon>
    </lineage>
</organism>
<keyword evidence="2" id="KW-0449">Lipoprotein</keyword>
<accession>A0A059FW13</accession>
<keyword evidence="3" id="KW-1185">Reference proteome</keyword>
<dbReference type="AlphaFoldDB" id="A0A059FW13"/>
<dbReference type="PATRIC" id="fig|1280951.3.peg.1765"/>